<dbReference type="SUPFAM" id="SSF53597">
    <property type="entry name" value="Dihydrofolate reductase-like"/>
    <property type="match status" value="1"/>
</dbReference>
<dbReference type="PANTHER" id="PTHR38011">
    <property type="entry name" value="DIHYDROFOLATE REDUCTASE FAMILY PROTEIN (AFU_ORTHOLOGUE AFUA_8G06820)"/>
    <property type="match status" value="1"/>
</dbReference>
<dbReference type="Proteomes" id="UP001500827">
    <property type="component" value="Unassembled WGS sequence"/>
</dbReference>
<dbReference type="InterPro" id="IPR050765">
    <property type="entry name" value="Riboflavin_Biosynth_HTPR"/>
</dbReference>
<reference evidence="3" key="1">
    <citation type="journal article" date="2019" name="Int. J. Syst. Evol. Microbiol.">
        <title>The Global Catalogue of Microorganisms (GCM) 10K type strain sequencing project: providing services to taxonomists for standard genome sequencing and annotation.</title>
        <authorList>
            <consortium name="The Broad Institute Genomics Platform"/>
            <consortium name="The Broad Institute Genome Sequencing Center for Infectious Disease"/>
            <person name="Wu L."/>
            <person name="Ma J."/>
        </authorList>
    </citation>
    <scope>NUCLEOTIDE SEQUENCE [LARGE SCALE GENOMIC DNA]</scope>
    <source>
        <strain evidence="3">JCM 17543</strain>
    </source>
</reference>
<dbReference type="Gene3D" id="3.40.430.10">
    <property type="entry name" value="Dihydrofolate Reductase, subunit A"/>
    <property type="match status" value="1"/>
</dbReference>
<comment type="caution">
    <text evidence="2">The sequence shown here is derived from an EMBL/GenBank/DDBJ whole genome shotgun (WGS) entry which is preliminary data.</text>
</comment>
<dbReference type="PANTHER" id="PTHR38011:SF2">
    <property type="entry name" value="BIFUNCTIONAL DEAMINASE-REDUCTASE DOMAIN PROTEIN"/>
    <property type="match status" value="1"/>
</dbReference>
<proteinExistence type="predicted"/>
<dbReference type="RefSeq" id="WP_344699749.1">
    <property type="nucleotide sequence ID" value="NZ_BAABBM010000001.1"/>
</dbReference>
<evidence type="ECO:0000313" key="2">
    <source>
        <dbReference type="EMBL" id="GAA3902951.1"/>
    </source>
</evidence>
<dbReference type="Pfam" id="PF01872">
    <property type="entry name" value="RibD_C"/>
    <property type="match status" value="1"/>
</dbReference>
<dbReference type="InterPro" id="IPR002734">
    <property type="entry name" value="RibDG_C"/>
</dbReference>
<feature type="domain" description="Bacterial bifunctional deaminase-reductase C-terminal" evidence="1">
    <location>
        <begin position="3"/>
        <end position="185"/>
    </location>
</feature>
<evidence type="ECO:0000313" key="3">
    <source>
        <dbReference type="Proteomes" id="UP001500827"/>
    </source>
</evidence>
<accession>A0ABP7LKJ1</accession>
<organism evidence="2 3">
    <name type="scientific">Sphingomonas limnosediminicola</name>
    <dbReference type="NCBI Taxonomy" id="940133"/>
    <lineage>
        <taxon>Bacteria</taxon>
        <taxon>Pseudomonadati</taxon>
        <taxon>Pseudomonadota</taxon>
        <taxon>Alphaproteobacteria</taxon>
        <taxon>Sphingomonadales</taxon>
        <taxon>Sphingomonadaceae</taxon>
        <taxon>Sphingomonas</taxon>
    </lineage>
</organism>
<dbReference type="EMBL" id="BAABBM010000001">
    <property type="protein sequence ID" value="GAA3902951.1"/>
    <property type="molecule type" value="Genomic_DNA"/>
</dbReference>
<keyword evidence="3" id="KW-1185">Reference proteome</keyword>
<dbReference type="InterPro" id="IPR024072">
    <property type="entry name" value="DHFR-like_dom_sf"/>
</dbReference>
<protein>
    <submittedName>
        <fullName evidence="2">Dihydrofolate reductase family protein</fullName>
    </submittedName>
</protein>
<gene>
    <name evidence="2" type="ORF">GCM10022276_22070</name>
</gene>
<sequence length="221" mass="24211">MRKLTGAVFQSLDGVMQAPGGPEEDPTGGFRLGGWSFDFWDESLEQPFGKVINADYDLLLGKRTYDIFSAFWPHDQDDPIGAKFQRINKYVLTHSDAPLTWDNSHKLSGDAANAVAELKRSEGRDLLIQGSSTLYVPLLAAGLIDRLVVMVFPVVLGKGKGIFNGSQMPEALKLVESFVSNKGVAFLAYEPGGDVPIGSFATKEPSEAELKRREKFAREDA</sequence>
<name>A0ABP7LKJ1_9SPHN</name>
<evidence type="ECO:0000259" key="1">
    <source>
        <dbReference type="Pfam" id="PF01872"/>
    </source>
</evidence>